<dbReference type="Gene3D" id="3.40.50.2300">
    <property type="match status" value="1"/>
</dbReference>
<dbReference type="InterPro" id="IPR050595">
    <property type="entry name" value="Bact_response_regulator"/>
</dbReference>
<evidence type="ECO:0000256" key="4">
    <source>
        <dbReference type="ARBA" id="ARBA00022679"/>
    </source>
</evidence>
<keyword evidence="8" id="KW-0902">Two-component regulatory system</keyword>
<dbReference type="PROSITE" id="PS50110">
    <property type="entry name" value="RESPONSE_REGULATORY"/>
    <property type="match status" value="1"/>
</dbReference>
<name>A0A545T7I2_9GAMM</name>
<dbReference type="FunFam" id="3.40.50.2300:FF:000121">
    <property type="entry name" value="Sensor histidine kinase RcsC"/>
    <property type="match status" value="1"/>
</dbReference>
<evidence type="ECO:0000256" key="1">
    <source>
        <dbReference type="ARBA" id="ARBA00000085"/>
    </source>
</evidence>
<dbReference type="AlphaFoldDB" id="A0A545T7I2"/>
<evidence type="ECO:0000256" key="7">
    <source>
        <dbReference type="ARBA" id="ARBA00022840"/>
    </source>
</evidence>
<evidence type="ECO:0000313" key="11">
    <source>
        <dbReference type="EMBL" id="TQV73176.1"/>
    </source>
</evidence>
<dbReference type="GO" id="GO:0005524">
    <property type="term" value="F:ATP binding"/>
    <property type="evidence" value="ECO:0007669"/>
    <property type="project" value="UniProtKB-KW"/>
</dbReference>
<dbReference type="GO" id="GO:0004673">
    <property type="term" value="F:protein histidine kinase activity"/>
    <property type="evidence" value="ECO:0007669"/>
    <property type="project" value="UniProtKB-EC"/>
</dbReference>
<evidence type="ECO:0000256" key="3">
    <source>
        <dbReference type="ARBA" id="ARBA00022553"/>
    </source>
</evidence>
<dbReference type="Pfam" id="PF00072">
    <property type="entry name" value="Response_reg"/>
    <property type="match status" value="1"/>
</dbReference>
<dbReference type="Proteomes" id="UP000317839">
    <property type="component" value="Unassembled WGS sequence"/>
</dbReference>
<evidence type="ECO:0000256" key="8">
    <source>
        <dbReference type="ARBA" id="ARBA00023012"/>
    </source>
</evidence>
<evidence type="ECO:0000256" key="6">
    <source>
        <dbReference type="ARBA" id="ARBA00022777"/>
    </source>
</evidence>
<keyword evidence="12" id="KW-1185">Reference proteome</keyword>
<organism evidence="11 12">
    <name type="scientific">Aliikangiella marina</name>
    <dbReference type="NCBI Taxonomy" id="1712262"/>
    <lineage>
        <taxon>Bacteria</taxon>
        <taxon>Pseudomonadati</taxon>
        <taxon>Pseudomonadota</taxon>
        <taxon>Gammaproteobacteria</taxon>
        <taxon>Oceanospirillales</taxon>
        <taxon>Pleioneaceae</taxon>
        <taxon>Aliikangiella</taxon>
    </lineage>
</organism>
<dbReference type="SUPFAM" id="SSF52172">
    <property type="entry name" value="CheY-like"/>
    <property type="match status" value="1"/>
</dbReference>
<keyword evidence="3 9" id="KW-0597">Phosphoprotein</keyword>
<proteinExistence type="predicted"/>
<comment type="caution">
    <text evidence="11">The sequence shown here is derived from an EMBL/GenBank/DDBJ whole genome shotgun (WGS) entry which is preliminary data.</text>
</comment>
<reference evidence="11 12" key="1">
    <citation type="submission" date="2019-06" db="EMBL/GenBank/DDBJ databases">
        <title>Draft genome of Aliikangiella marina GYP-15.</title>
        <authorList>
            <person name="Wang G."/>
        </authorList>
    </citation>
    <scope>NUCLEOTIDE SEQUENCE [LARGE SCALE GENOMIC DNA]</scope>
    <source>
        <strain evidence="11 12">GYP-15</strain>
    </source>
</reference>
<keyword evidence="5" id="KW-0547">Nucleotide-binding</keyword>
<evidence type="ECO:0000313" key="12">
    <source>
        <dbReference type="Proteomes" id="UP000317839"/>
    </source>
</evidence>
<keyword evidence="4" id="KW-0808">Transferase</keyword>
<feature type="modified residue" description="4-aspartylphosphate" evidence="9">
    <location>
        <position position="58"/>
    </location>
</feature>
<gene>
    <name evidence="11" type="ORF">FLL45_17160</name>
</gene>
<keyword evidence="7" id="KW-0067">ATP-binding</keyword>
<keyword evidence="6" id="KW-0418">Kinase</keyword>
<evidence type="ECO:0000259" key="10">
    <source>
        <dbReference type="PROSITE" id="PS50110"/>
    </source>
</evidence>
<dbReference type="OrthoDB" id="9816273at2"/>
<feature type="domain" description="Response regulatory" evidence="10">
    <location>
        <begin position="9"/>
        <end position="125"/>
    </location>
</feature>
<dbReference type="GO" id="GO:0000160">
    <property type="term" value="P:phosphorelay signal transduction system"/>
    <property type="evidence" value="ECO:0007669"/>
    <property type="project" value="UniProtKB-KW"/>
</dbReference>
<dbReference type="RefSeq" id="WP_142943308.1">
    <property type="nucleotide sequence ID" value="NZ_VIKR01000004.1"/>
</dbReference>
<accession>A0A545T7I2</accession>
<sequence>MVEEKDNSIILVADDNPNNLQVMESMLSEFGFDIRVAMNGVEALASVNEDPPDLVVLDIHMPEMDGYETCQRLKQQETTRDIPVIFASAMNEEFNKVKGFEIGAVDYVAKPINMEELRARVTVHLQLAKQRKTLQTQARELKAFNDTMLEREMRVIELKKEVNKLSRELGRAEPYSHVD</sequence>
<comment type="catalytic activity">
    <reaction evidence="1">
        <text>ATP + protein L-histidine = ADP + protein N-phospho-L-histidine.</text>
        <dbReference type="EC" id="2.7.13.3"/>
    </reaction>
</comment>
<evidence type="ECO:0000256" key="2">
    <source>
        <dbReference type="ARBA" id="ARBA00012438"/>
    </source>
</evidence>
<dbReference type="EMBL" id="VIKR01000004">
    <property type="protein sequence ID" value="TQV73176.1"/>
    <property type="molecule type" value="Genomic_DNA"/>
</dbReference>
<dbReference type="CDD" id="cd19920">
    <property type="entry name" value="REC_PA4781-like"/>
    <property type="match status" value="1"/>
</dbReference>
<protein>
    <recommendedName>
        <fullName evidence="2">histidine kinase</fullName>
        <ecNumber evidence="2">2.7.13.3</ecNumber>
    </recommendedName>
</protein>
<dbReference type="PANTHER" id="PTHR44591">
    <property type="entry name" value="STRESS RESPONSE REGULATOR PROTEIN 1"/>
    <property type="match status" value="1"/>
</dbReference>
<dbReference type="SMART" id="SM00448">
    <property type="entry name" value="REC"/>
    <property type="match status" value="1"/>
</dbReference>
<dbReference type="InterPro" id="IPR001789">
    <property type="entry name" value="Sig_transdc_resp-reg_receiver"/>
</dbReference>
<evidence type="ECO:0000256" key="9">
    <source>
        <dbReference type="PROSITE-ProRule" id="PRU00169"/>
    </source>
</evidence>
<dbReference type="InterPro" id="IPR011006">
    <property type="entry name" value="CheY-like_superfamily"/>
</dbReference>
<dbReference type="PANTHER" id="PTHR44591:SF3">
    <property type="entry name" value="RESPONSE REGULATORY DOMAIN-CONTAINING PROTEIN"/>
    <property type="match status" value="1"/>
</dbReference>
<dbReference type="EC" id="2.7.13.3" evidence="2"/>
<evidence type="ECO:0000256" key="5">
    <source>
        <dbReference type="ARBA" id="ARBA00022741"/>
    </source>
</evidence>